<evidence type="ECO:0000256" key="1">
    <source>
        <dbReference type="SAM" id="SignalP"/>
    </source>
</evidence>
<feature type="signal peptide" evidence="1">
    <location>
        <begin position="1"/>
        <end position="15"/>
    </location>
</feature>
<reference evidence="2" key="1">
    <citation type="submission" date="2024-04" db="UniProtKB">
        <authorList>
            <consortium name="EnsemblMetazoa"/>
        </authorList>
    </citation>
    <scope>IDENTIFICATION</scope>
    <source>
        <strain evidence="2">EBRO</strain>
    </source>
</reference>
<evidence type="ECO:0000313" key="2">
    <source>
        <dbReference type="EnsemblMetazoa" id="ENSAATROPP007362"/>
    </source>
</evidence>
<keyword evidence="3" id="KW-1185">Reference proteome</keyword>
<accession>A0AAG5D7S5</accession>
<evidence type="ECO:0008006" key="4">
    <source>
        <dbReference type="Google" id="ProtNLM"/>
    </source>
</evidence>
<keyword evidence="1" id="KW-0732">Signal</keyword>
<name>A0AAG5D7S5_ANOAO</name>
<dbReference type="EnsemblMetazoa" id="ENSAATROPT008192">
    <property type="protein sequence ID" value="ENSAATROPP007362"/>
    <property type="gene ID" value="ENSAATROPG006668"/>
</dbReference>
<evidence type="ECO:0000313" key="3">
    <source>
        <dbReference type="Proteomes" id="UP000075880"/>
    </source>
</evidence>
<organism evidence="2 3">
    <name type="scientific">Anopheles atroparvus</name>
    <name type="common">European mosquito</name>
    <dbReference type="NCBI Taxonomy" id="41427"/>
    <lineage>
        <taxon>Eukaryota</taxon>
        <taxon>Metazoa</taxon>
        <taxon>Ecdysozoa</taxon>
        <taxon>Arthropoda</taxon>
        <taxon>Hexapoda</taxon>
        <taxon>Insecta</taxon>
        <taxon>Pterygota</taxon>
        <taxon>Neoptera</taxon>
        <taxon>Endopterygota</taxon>
        <taxon>Diptera</taxon>
        <taxon>Nematocera</taxon>
        <taxon>Culicoidea</taxon>
        <taxon>Culicidae</taxon>
        <taxon>Anophelinae</taxon>
        <taxon>Anopheles</taxon>
    </lineage>
</organism>
<dbReference type="Proteomes" id="UP000075880">
    <property type="component" value="Unassembled WGS sequence"/>
</dbReference>
<protein>
    <recommendedName>
        <fullName evidence="4">Secreted protein</fullName>
    </recommendedName>
</protein>
<proteinExistence type="predicted"/>
<dbReference type="AlphaFoldDB" id="A0AAG5D7S5"/>
<sequence length="117" mass="12303">MIVIIIVAGIATCCSISPSVASAAFALSCPGSSAILPTTAVRTVLTRCRVRYTSANTASHSGIVSDSAGRRRLVGRFPYGTLLVDGNVEGLLELQRFIFLAQSVQHLARSQPGDELV</sequence>
<feature type="chain" id="PRO_5042551184" description="Secreted protein" evidence="1">
    <location>
        <begin position="16"/>
        <end position="117"/>
    </location>
</feature>